<protein>
    <recommendedName>
        <fullName evidence="5">4Fe-4S ferredoxin-type domain-containing protein</fullName>
    </recommendedName>
</protein>
<organism evidence="6">
    <name type="scientific">Knufia peltigerae</name>
    <dbReference type="NCBI Taxonomy" id="1002370"/>
    <lineage>
        <taxon>Eukaryota</taxon>
        <taxon>Fungi</taxon>
        <taxon>Dikarya</taxon>
        <taxon>Ascomycota</taxon>
        <taxon>Pezizomycotina</taxon>
        <taxon>Eurotiomycetes</taxon>
        <taxon>Chaetothyriomycetidae</taxon>
        <taxon>Chaetothyriales</taxon>
        <taxon>Trichomeriaceae</taxon>
        <taxon>Knufia</taxon>
    </lineage>
</organism>
<evidence type="ECO:0000256" key="3">
    <source>
        <dbReference type="PIRSR" id="PIRSR600101-2"/>
    </source>
</evidence>
<dbReference type="InterPro" id="IPR029055">
    <property type="entry name" value="Ntn_hydrolases_N"/>
</dbReference>
<evidence type="ECO:0000256" key="4">
    <source>
        <dbReference type="SAM" id="MobiDB-lite"/>
    </source>
</evidence>
<keyword evidence="1" id="KW-0808">Transferase</keyword>
<dbReference type="GO" id="GO:0036374">
    <property type="term" value="F:glutathione hydrolase activity"/>
    <property type="evidence" value="ECO:0007669"/>
    <property type="project" value="InterPro"/>
</dbReference>
<feature type="binding site" evidence="3">
    <location>
        <begin position="471"/>
        <end position="473"/>
    </location>
    <ligand>
        <name>L-glutamate</name>
        <dbReference type="ChEBI" id="CHEBI:29985"/>
    </ligand>
</feature>
<comment type="caution">
    <text evidence="6">The sequence shown here is derived from an EMBL/GenBank/DDBJ whole genome shotgun (WGS) entry which is preliminary data.</text>
</comment>
<name>A0AA39CP41_9EURO</name>
<proteinExistence type="predicted"/>
<dbReference type="InterPro" id="IPR017900">
    <property type="entry name" value="4Fe4S_Fe_S_CS"/>
</dbReference>
<dbReference type="InterPro" id="IPR017896">
    <property type="entry name" value="4Fe4S_Fe-S-bd"/>
</dbReference>
<dbReference type="GO" id="GO:0016746">
    <property type="term" value="F:acyltransferase activity"/>
    <property type="evidence" value="ECO:0007669"/>
    <property type="project" value="UniProtKB-KW"/>
</dbReference>
<feature type="binding site" evidence="3">
    <location>
        <position position="495"/>
    </location>
    <ligand>
        <name>L-glutamate</name>
        <dbReference type="ChEBI" id="CHEBI:29985"/>
    </ligand>
</feature>
<feature type="compositionally biased region" description="Basic residues" evidence="4">
    <location>
        <begin position="44"/>
        <end position="58"/>
    </location>
</feature>
<gene>
    <name evidence="6" type="ORF">H2204_014379</name>
</gene>
<feature type="active site" description="Nucleophile" evidence="2">
    <location>
        <position position="453"/>
    </location>
</feature>
<dbReference type="PANTHER" id="PTHR43199:SF6">
    <property type="entry name" value="GLUTATHIONE HYDROLASE PROENZYME"/>
    <property type="match status" value="1"/>
</dbReference>
<keyword evidence="1" id="KW-0012">Acyltransferase</keyword>
<feature type="binding site" evidence="3">
    <location>
        <position position="180"/>
    </location>
    <ligand>
        <name>L-glutamate</name>
        <dbReference type="ChEBI" id="CHEBI:29985"/>
    </ligand>
</feature>
<reference evidence="6" key="1">
    <citation type="submission" date="2022-10" db="EMBL/GenBank/DDBJ databases">
        <title>Culturing micro-colonial fungi from biological soil crusts in the Mojave desert and describing Neophaeococcomyces mojavensis, and introducing the new genera and species Taxawa tesnikishii.</title>
        <authorList>
            <person name="Kurbessoian T."/>
            <person name="Stajich J.E."/>
        </authorList>
    </citation>
    <scope>NUCLEOTIDE SEQUENCE</scope>
    <source>
        <strain evidence="6">TK_35</strain>
    </source>
</reference>
<dbReference type="Gene3D" id="3.30.70.20">
    <property type="match status" value="1"/>
</dbReference>
<dbReference type="Pfam" id="PF01019">
    <property type="entry name" value="G_glu_transpept"/>
    <property type="match status" value="1"/>
</dbReference>
<evidence type="ECO:0000256" key="2">
    <source>
        <dbReference type="PIRSR" id="PIRSR600101-1"/>
    </source>
</evidence>
<dbReference type="SUPFAM" id="SSF56235">
    <property type="entry name" value="N-terminal nucleophile aminohydrolases (Ntn hydrolases)"/>
    <property type="match status" value="1"/>
</dbReference>
<evidence type="ECO:0000256" key="1">
    <source>
        <dbReference type="ARBA" id="ARBA00023315"/>
    </source>
</evidence>
<evidence type="ECO:0000259" key="5">
    <source>
        <dbReference type="PROSITE" id="PS51379"/>
    </source>
</evidence>
<feature type="domain" description="4Fe-4S ferredoxin-type" evidence="5">
    <location>
        <begin position="1"/>
        <end position="29"/>
    </location>
</feature>
<dbReference type="InterPro" id="IPR043137">
    <property type="entry name" value="GGT_ssub_C"/>
</dbReference>
<feature type="region of interest" description="Disordered" evidence="4">
    <location>
        <begin position="44"/>
        <end position="64"/>
    </location>
</feature>
<feature type="region of interest" description="Disordered" evidence="4">
    <location>
        <begin position="636"/>
        <end position="656"/>
    </location>
</feature>
<dbReference type="NCBIfam" id="TIGR00066">
    <property type="entry name" value="g_glut_trans"/>
    <property type="match status" value="1"/>
</dbReference>
<dbReference type="InterPro" id="IPR043138">
    <property type="entry name" value="GGT_lsub"/>
</dbReference>
<dbReference type="PROSITE" id="PS51379">
    <property type="entry name" value="4FE4S_FER_2"/>
    <property type="match status" value="1"/>
</dbReference>
<accession>A0AA39CP41</accession>
<dbReference type="PANTHER" id="PTHR43199">
    <property type="entry name" value="GLUTATHIONE HYDROLASE"/>
    <property type="match status" value="1"/>
</dbReference>
<feature type="binding site" evidence="3">
    <location>
        <position position="545"/>
    </location>
    <ligand>
        <name>L-glutamate</name>
        <dbReference type="ChEBI" id="CHEBI:29985"/>
    </ligand>
</feature>
<sequence length="656" mass="70017">MSLKINELCVNCDVCEPACPNQAITMGETIYVIDPARLRGRLPGRVHRPRSGYRRNRNRAAGQVAPTAARSSRTLCGAPIRMKPFARPLLLLGLLLSPLAWADAPARAERPDGAAIASGHALATQAGVDILAQGGNAFDAAVAVSSTLAVVEPISSGLGGGGFFLLHDAATGKDVMLDARETAPAAATPQAFLDKKGDLDRDRSVNGPWSAGIPGLPAALVELSAKHGKLPLSASLQPAIRIAREGFPVYERMAKGYASRREVMERYPGTREVYLRNGKPIATGDLFKQPELAQTLERLAAGGFDGFYKGQTGKLLLAGVKQAGGKWTAEELAGYRVKQRAPIVFNYNGWKITTAPPPSSGGIALASMLQILEGWDIKQMDAAHRTHLVVESMRRAYRDRTFFLGDPDFVQIPQKVLASKDYAQGLRATIHPEKATPSDLLSGNPTPLEDDETTHFSIIDRDGNRVGATQTVNLLYGSGLIPKGTGVLLNNEMDDFALKPGTPNAFGVMGYAANAPKAGKRMLSSMTPTFMENDDKVIVLGTPGGSRIITMVLLGILGYDAGLDAQQVAALPRYHHQWLPDLIEAESNAFDAGTIKQLQAMGHKIDLPGEVAAGGRGSSHVWGNLQTVEWDRKANKLFGGSDPRNPVGSAQVVPAP</sequence>
<dbReference type="AlphaFoldDB" id="A0AA39CP41"/>
<dbReference type="Pfam" id="PF00037">
    <property type="entry name" value="Fer4"/>
    <property type="match status" value="1"/>
</dbReference>
<evidence type="ECO:0000313" key="6">
    <source>
        <dbReference type="EMBL" id="KAJ9614871.1"/>
    </source>
</evidence>
<dbReference type="EMBL" id="JAPDRN010000182">
    <property type="protein sequence ID" value="KAJ9614871.1"/>
    <property type="molecule type" value="Genomic_DNA"/>
</dbReference>
<dbReference type="PROSITE" id="PS00198">
    <property type="entry name" value="4FE4S_FER_1"/>
    <property type="match status" value="1"/>
</dbReference>
<dbReference type="InterPro" id="IPR051792">
    <property type="entry name" value="GGT_bact"/>
</dbReference>
<feature type="binding site" evidence="3">
    <location>
        <begin position="524"/>
        <end position="525"/>
    </location>
    <ligand>
        <name>L-glutamate</name>
        <dbReference type="ChEBI" id="CHEBI:29985"/>
    </ligand>
</feature>
<dbReference type="InterPro" id="IPR000101">
    <property type="entry name" value="GGT_peptidase"/>
</dbReference>
<dbReference type="SUPFAM" id="SSF54862">
    <property type="entry name" value="4Fe-4S ferredoxins"/>
    <property type="match status" value="1"/>
</dbReference>
<dbReference type="Gene3D" id="3.60.20.40">
    <property type="match status" value="1"/>
</dbReference>
<dbReference type="Gene3D" id="1.10.246.130">
    <property type="match status" value="1"/>
</dbReference>
<dbReference type="GO" id="GO:0006751">
    <property type="term" value="P:glutathione catabolic process"/>
    <property type="evidence" value="ECO:0007669"/>
    <property type="project" value="InterPro"/>
</dbReference>
<dbReference type="PRINTS" id="PR01210">
    <property type="entry name" value="GGTRANSPTASE"/>
</dbReference>